<dbReference type="PANTHER" id="PTHR19446">
    <property type="entry name" value="REVERSE TRANSCRIPTASES"/>
    <property type="match status" value="1"/>
</dbReference>
<dbReference type="EMBL" id="AJ970255">
    <property type="protein sequence ID" value="CAI96727.1"/>
    <property type="molecule type" value="Genomic_DNA"/>
</dbReference>
<reference evidence="2" key="1">
    <citation type="journal article" date="2005" name="Mol. Biol. Evol.">
        <title>The origin and evolution of mosquito APE retroposons.</title>
        <authorList>
            <person name="Crainey J.L."/>
            <person name="Garvey C.F."/>
            <person name="Malcolm C.A."/>
        </authorList>
    </citation>
    <scope>NUCLEOTIDE SEQUENCE</scope>
</reference>
<feature type="non-terminal residue" evidence="2">
    <location>
        <position position="134"/>
    </location>
</feature>
<dbReference type="InterPro" id="IPR043502">
    <property type="entry name" value="DNA/RNA_pol_sf"/>
</dbReference>
<protein>
    <submittedName>
        <fullName evidence="2">Putative reverse transcriptase</fullName>
    </submittedName>
</protein>
<feature type="non-terminal residue" evidence="2">
    <location>
        <position position="1"/>
    </location>
</feature>
<keyword evidence="2" id="KW-0695">RNA-directed DNA polymerase</keyword>
<keyword evidence="2" id="KW-0808">Transferase</keyword>
<proteinExistence type="predicted"/>
<organism evidence="2">
    <name type="scientific">Anopheles stephensi</name>
    <name type="common">Indo-Pakistan malaria mosquito</name>
    <dbReference type="NCBI Taxonomy" id="30069"/>
    <lineage>
        <taxon>Eukaryota</taxon>
        <taxon>Metazoa</taxon>
        <taxon>Ecdysozoa</taxon>
        <taxon>Arthropoda</taxon>
        <taxon>Hexapoda</taxon>
        <taxon>Insecta</taxon>
        <taxon>Pterygota</taxon>
        <taxon>Neoptera</taxon>
        <taxon>Endopterygota</taxon>
        <taxon>Diptera</taxon>
        <taxon>Nematocera</taxon>
        <taxon>Culicoidea</taxon>
        <taxon>Culicidae</taxon>
        <taxon>Anophelinae</taxon>
        <taxon>Anopheles</taxon>
    </lineage>
</organism>
<evidence type="ECO:0000259" key="1">
    <source>
        <dbReference type="PROSITE" id="PS50878"/>
    </source>
</evidence>
<dbReference type="Pfam" id="PF00078">
    <property type="entry name" value="RVT_1"/>
    <property type="match status" value="1"/>
</dbReference>
<keyword evidence="2" id="KW-0548">Nucleotidyltransferase</keyword>
<dbReference type="InterPro" id="IPR000477">
    <property type="entry name" value="RT_dom"/>
</dbReference>
<dbReference type="AlphaFoldDB" id="Q4VZT6"/>
<evidence type="ECO:0000313" key="2">
    <source>
        <dbReference type="EMBL" id="CAI96727.1"/>
    </source>
</evidence>
<dbReference type="PROSITE" id="PS50878">
    <property type="entry name" value="RT_POL"/>
    <property type="match status" value="1"/>
</dbReference>
<dbReference type="SUPFAM" id="SSF56672">
    <property type="entry name" value="DNA/RNA polymerases"/>
    <property type="match status" value="1"/>
</dbReference>
<reference evidence="2" key="2">
    <citation type="journal article" name="Mol. Biol. Evol.">
        <title>The origin and evolution of mosquito APE retroposons.</title>
        <authorList>
            <person name="Crainey J.L."/>
            <person name="Garvey C.F."/>
            <person name="Malcolm C.A."/>
        </authorList>
    </citation>
    <scope>NUCLEOTIDE SEQUENCE</scope>
</reference>
<name>Q4VZT6_ANOST</name>
<feature type="domain" description="Reverse transcriptase" evidence="1">
    <location>
        <begin position="1"/>
        <end position="134"/>
    </location>
</feature>
<dbReference type="GO" id="GO:0003964">
    <property type="term" value="F:RNA-directed DNA polymerase activity"/>
    <property type="evidence" value="ECO:0007669"/>
    <property type="project" value="UniProtKB-KW"/>
</dbReference>
<accession>Q4VZT6</accession>
<sequence>SYRPISLLSAPGKLFERLVYWRLRDAVDERQLIPADEFGFRSGHSSTLQLLRLKNTIHRNKRVSKSTAVVLLDIEKAFDNVWHNGLIHKLCRFGVPAHLVNILHNYLQQRTFRVVVSSSASGAATVPAGVPQGC</sequence>